<protein>
    <submittedName>
        <fullName evidence="2">Uncharacterized protein</fullName>
    </submittedName>
</protein>
<gene>
    <name evidence="2" type="ORF">UY3_04114</name>
</gene>
<evidence type="ECO:0000256" key="1">
    <source>
        <dbReference type="SAM" id="MobiDB-lite"/>
    </source>
</evidence>
<proteinExistence type="predicted"/>
<keyword evidence="3" id="KW-1185">Reference proteome</keyword>
<feature type="region of interest" description="Disordered" evidence="1">
    <location>
        <begin position="99"/>
        <end position="122"/>
    </location>
</feature>
<sequence length="122" mass="12718">MGTDRASFEPANGVLLTATGGNGKQTCGPALRPDKFLSYATDQIVNGTGLRPVVLKAGPPLVQRKPLVGRTDLFTCRIRKCSRSRLPLAAVCRSRPMGAAGSGAGQGTTSSLHAGHQTAFRL</sequence>
<dbReference type="EMBL" id="KB518693">
    <property type="protein sequence ID" value="EMP38795.1"/>
    <property type="molecule type" value="Genomic_DNA"/>
</dbReference>
<organism evidence="2 3">
    <name type="scientific">Chelonia mydas</name>
    <name type="common">Green sea-turtle</name>
    <name type="synonym">Chelonia agassizi</name>
    <dbReference type="NCBI Taxonomy" id="8469"/>
    <lineage>
        <taxon>Eukaryota</taxon>
        <taxon>Metazoa</taxon>
        <taxon>Chordata</taxon>
        <taxon>Craniata</taxon>
        <taxon>Vertebrata</taxon>
        <taxon>Euteleostomi</taxon>
        <taxon>Archelosauria</taxon>
        <taxon>Testudinata</taxon>
        <taxon>Testudines</taxon>
        <taxon>Cryptodira</taxon>
        <taxon>Durocryptodira</taxon>
        <taxon>Americhelydia</taxon>
        <taxon>Chelonioidea</taxon>
        <taxon>Cheloniidae</taxon>
        <taxon>Chelonia</taxon>
    </lineage>
</organism>
<dbReference type="AlphaFoldDB" id="M7BSR7"/>
<evidence type="ECO:0000313" key="2">
    <source>
        <dbReference type="EMBL" id="EMP38795.1"/>
    </source>
</evidence>
<dbReference type="Proteomes" id="UP000031443">
    <property type="component" value="Unassembled WGS sequence"/>
</dbReference>
<accession>M7BSR7</accession>
<name>M7BSR7_CHEMY</name>
<evidence type="ECO:0000313" key="3">
    <source>
        <dbReference type="Proteomes" id="UP000031443"/>
    </source>
</evidence>
<reference evidence="3" key="1">
    <citation type="journal article" date="2013" name="Nat. Genet.">
        <title>The draft genomes of soft-shell turtle and green sea turtle yield insights into the development and evolution of the turtle-specific body plan.</title>
        <authorList>
            <person name="Wang Z."/>
            <person name="Pascual-Anaya J."/>
            <person name="Zadissa A."/>
            <person name="Li W."/>
            <person name="Niimura Y."/>
            <person name="Huang Z."/>
            <person name="Li C."/>
            <person name="White S."/>
            <person name="Xiong Z."/>
            <person name="Fang D."/>
            <person name="Wang B."/>
            <person name="Ming Y."/>
            <person name="Chen Y."/>
            <person name="Zheng Y."/>
            <person name="Kuraku S."/>
            <person name="Pignatelli M."/>
            <person name="Herrero J."/>
            <person name="Beal K."/>
            <person name="Nozawa M."/>
            <person name="Li Q."/>
            <person name="Wang J."/>
            <person name="Zhang H."/>
            <person name="Yu L."/>
            <person name="Shigenobu S."/>
            <person name="Wang J."/>
            <person name="Liu J."/>
            <person name="Flicek P."/>
            <person name="Searle S."/>
            <person name="Wang J."/>
            <person name="Kuratani S."/>
            <person name="Yin Y."/>
            <person name="Aken B."/>
            <person name="Zhang G."/>
            <person name="Irie N."/>
        </authorList>
    </citation>
    <scope>NUCLEOTIDE SEQUENCE [LARGE SCALE GENOMIC DNA]</scope>
</reference>